<keyword evidence="9" id="KW-1185">Reference proteome</keyword>
<evidence type="ECO:0000259" key="7">
    <source>
        <dbReference type="PROSITE" id="PS51471"/>
    </source>
</evidence>
<keyword evidence="5" id="KW-0560">Oxidoreductase</keyword>
<evidence type="ECO:0000256" key="5">
    <source>
        <dbReference type="ARBA" id="ARBA00023002"/>
    </source>
</evidence>
<dbReference type="Gene3D" id="2.60.120.620">
    <property type="entry name" value="q2cbj1_9rhob like domain"/>
    <property type="match status" value="1"/>
</dbReference>
<accession>A0ABV8MRI6</accession>
<dbReference type="InterPro" id="IPR006620">
    <property type="entry name" value="Pro_4_hyd_alph"/>
</dbReference>
<proteinExistence type="predicted"/>
<evidence type="ECO:0000256" key="1">
    <source>
        <dbReference type="ARBA" id="ARBA00001961"/>
    </source>
</evidence>
<protein>
    <submittedName>
        <fullName evidence="8">2OG-Fe(II) oxygenase</fullName>
    </submittedName>
</protein>
<dbReference type="PROSITE" id="PS51471">
    <property type="entry name" value="FE2OG_OXY"/>
    <property type="match status" value="1"/>
</dbReference>
<dbReference type="RefSeq" id="WP_378164039.1">
    <property type="nucleotide sequence ID" value="NZ_JBHSBU010000001.1"/>
</dbReference>
<dbReference type="Proteomes" id="UP001595791">
    <property type="component" value="Unassembled WGS sequence"/>
</dbReference>
<dbReference type="Pfam" id="PF13640">
    <property type="entry name" value="2OG-FeII_Oxy_3"/>
    <property type="match status" value="1"/>
</dbReference>
<keyword evidence="6" id="KW-0408">Iron</keyword>
<name>A0ABV8MRI6_9NEIS</name>
<feature type="domain" description="Fe2OG dioxygenase" evidence="7">
    <location>
        <begin position="96"/>
        <end position="201"/>
    </location>
</feature>
<evidence type="ECO:0000313" key="9">
    <source>
        <dbReference type="Proteomes" id="UP001595791"/>
    </source>
</evidence>
<evidence type="ECO:0000256" key="2">
    <source>
        <dbReference type="ARBA" id="ARBA00022723"/>
    </source>
</evidence>
<evidence type="ECO:0000256" key="4">
    <source>
        <dbReference type="ARBA" id="ARBA00022964"/>
    </source>
</evidence>
<reference evidence="9" key="1">
    <citation type="journal article" date="2019" name="Int. J. Syst. Evol. Microbiol.">
        <title>The Global Catalogue of Microorganisms (GCM) 10K type strain sequencing project: providing services to taxonomists for standard genome sequencing and annotation.</title>
        <authorList>
            <consortium name="The Broad Institute Genomics Platform"/>
            <consortium name="The Broad Institute Genome Sequencing Center for Infectious Disease"/>
            <person name="Wu L."/>
            <person name="Ma J."/>
        </authorList>
    </citation>
    <scope>NUCLEOTIDE SEQUENCE [LARGE SCALE GENOMIC DNA]</scope>
    <source>
        <strain evidence="9">LMG 29894</strain>
    </source>
</reference>
<dbReference type="EMBL" id="JBHSBU010000001">
    <property type="protein sequence ID" value="MFC4159845.1"/>
    <property type="molecule type" value="Genomic_DNA"/>
</dbReference>
<dbReference type="PANTHER" id="PTHR12907">
    <property type="entry name" value="EGL NINE HOMOLOG-RELATED"/>
    <property type="match status" value="1"/>
</dbReference>
<dbReference type="InterPro" id="IPR005123">
    <property type="entry name" value="Oxoglu/Fe-dep_dioxygenase_dom"/>
</dbReference>
<gene>
    <name evidence="8" type="ORF">ACFOW7_10855</name>
</gene>
<keyword evidence="2" id="KW-0479">Metal-binding</keyword>
<keyword evidence="3" id="KW-0847">Vitamin C</keyword>
<sequence>MDASFAARLPALIDRLATDGWFVCPDFLDATTVAALQAEGRQRLEAGEFHRASVGRATGASIRDQIRGDSVLWLDPAQATSPEQVYWQQIELLRQTINRELYLGVADGEYHYAHYPVGTFYKRHLDRFRDDDARVVSCVCYLNQAWQETEGGQLRMQLDDGREVDIAPQGGNLVCFLSDRFPHEVLPATRERWSITGWMRRRTG</sequence>
<organism evidence="8 9">
    <name type="scientific">Chitinimonas lacunae</name>
    <dbReference type="NCBI Taxonomy" id="1963018"/>
    <lineage>
        <taxon>Bacteria</taxon>
        <taxon>Pseudomonadati</taxon>
        <taxon>Pseudomonadota</taxon>
        <taxon>Betaproteobacteria</taxon>
        <taxon>Neisseriales</taxon>
        <taxon>Chitinibacteraceae</taxon>
        <taxon>Chitinimonas</taxon>
    </lineage>
</organism>
<dbReference type="InterPro" id="IPR044862">
    <property type="entry name" value="Pro_4_hyd_alph_FE2OG_OXY"/>
</dbReference>
<keyword evidence="4" id="KW-0223">Dioxygenase</keyword>
<evidence type="ECO:0000313" key="8">
    <source>
        <dbReference type="EMBL" id="MFC4159845.1"/>
    </source>
</evidence>
<dbReference type="SMART" id="SM00702">
    <property type="entry name" value="P4Hc"/>
    <property type="match status" value="1"/>
</dbReference>
<evidence type="ECO:0000256" key="6">
    <source>
        <dbReference type="ARBA" id="ARBA00023004"/>
    </source>
</evidence>
<comment type="cofactor">
    <cofactor evidence="1">
        <name>L-ascorbate</name>
        <dbReference type="ChEBI" id="CHEBI:38290"/>
    </cofactor>
</comment>
<evidence type="ECO:0000256" key="3">
    <source>
        <dbReference type="ARBA" id="ARBA00022896"/>
    </source>
</evidence>
<comment type="caution">
    <text evidence="8">The sequence shown here is derived from an EMBL/GenBank/DDBJ whole genome shotgun (WGS) entry which is preliminary data.</text>
</comment>
<dbReference type="PANTHER" id="PTHR12907:SF26">
    <property type="entry name" value="HIF PROLYL HYDROXYLASE, ISOFORM C"/>
    <property type="match status" value="1"/>
</dbReference>
<dbReference type="InterPro" id="IPR051559">
    <property type="entry name" value="HIF_prolyl_hydroxylases"/>
</dbReference>